<dbReference type="Proteomes" id="UP000518605">
    <property type="component" value="Unassembled WGS sequence"/>
</dbReference>
<sequence length="78" mass="8823">MVLHEVERIIFLVSMIVMGRICLIYLGWSYRRIGHELGRHPSTIARELLRSGNMKSQVYAAKSAQEASLEACAATFIE</sequence>
<name>A0A7W5CDW8_9BACL</name>
<dbReference type="InterPro" id="IPR025246">
    <property type="entry name" value="IS30-like_HTH"/>
</dbReference>
<organism evidence="3 4">
    <name type="scientific">Paenibacillus endophyticus</name>
    <dbReference type="NCBI Taxonomy" id="1294268"/>
    <lineage>
        <taxon>Bacteria</taxon>
        <taxon>Bacillati</taxon>
        <taxon>Bacillota</taxon>
        <taxon>Bacilli</taxon>
        <taxon>Bacillales</taxon>
        <taxon>Paenibacillaceae</taxon>
        <taxon>Paenibacillus</taxon>
    </lineage>
</organism>
<dbReference type="AlphaFoldDB" id="A0A7W5CDW8"/>
<feature type="transmembrane region" description="Helical" evidence="1">
    <location>
        <begin position="6"/>
        <end position="28"/>
    </location>
</feature>
<proteinExistence type="predicted"/>
<keyword evidence="4" id="KW-1185">Reference proteome</keyword>
<evidence type="ECO:0000256" key="1">
    <source>
        <dbReference type="SAM" id="Phobius"/>
    </source>
</evidence>
<evidence type="ECO:0000259" key="2">
    <source>
        <dbReference type="Pfam" id="PF13936"/>
    </source>
</evidence>
<keyword evidence="1" id="KW-0812">Transmembrane</keyword>
<dbReference type="Pfam" id="PF13936">
    <property type="entry name" value="HTH_38"/>
    <property type="match status" value="1"/>
</dbReference>
<dbReference type="EMBL" id="JACHXW010000030">
    <property type="protein sequence ID" value="MBB3155885.1"/>
    <property type="molecule type" value="Genomic_DNA"/>
</dbReference>
<gene>
    <name evidence="3" type="ORF">FHS16_006001</name>
</gene>
<protein>
    <recommendedName>
        <fullName evidence="2">Transposase IS30-like HTH domain-containing protein</fullName>
    </recommendedName>
</protein>
<keyword evidence="1" id="KW-0472">Membrane</keyword>
<keyword evidence="1" id="KW-1133">Transmembrane helix</keyword>
<evidence type="ECO:0000313" key="4">
    <source>
        <dbReference type="Proteomes" id="UP000518605"/>
    </source>
</evidence>
<evidence type="ECO:0000313" key="3">
    <source>
        <dbReference type="EMBL" id="MBB3155885.1"/>
    </source>
</evidence>
<accession>A0A7W5CDW8</accession>
<feature type="domain" description="Transposase IS30-like HTH" evidence="2">
    <location>
        <begin position="27"/>
        <end position="50"/>
    </location>
</feature>
<reference evidence="3 4" key="1">
    <citation type="submission" date="2020-08" db="EMBL/GenBank/DDBJ databases">
        <title>Genomic Encyclopedia of Type Strains, Phase III (KMG-III): the genomes of soil and plant-associated and newly described type strains.</title>
        <authorList>
            <person name="Whitman W."/>
        </authorList>
    </citation>
    <scope>NUCLEOTIDE SEQUENCE [LARGE SCALE GENOMIC DNA]</scope>
    <source>
        <strain evidence="3 4">CECT 8234</strain>
    </source>
</reference>
<comment type="caution">
    <text evidence="3">The sequence shown here is derived from an EMBL/GenBank/DDBJ whole genome shotgun (WGS) entry which is preliminary data.</text>
</comment>